<name>A0A1I7UH82_9PELO</name>
<protein>
    <submittedName>
        <fullName evidence="2">FBA_2 domain-containing protein</fullName>
    </submittedName>
</protein>
<keyword evidence="1" id="KW-1185">Reference proteome</keyword>
<dbReference type="WBParaSite" id="Csp11.Scaffold629.g9301.t1">
    <property type="protein sequence ID" value="Csp11.Scaffold629.g9301.t1"/>
    <property type="gene ID" value="Csp11.Scaffold629.g9301"/>
</dbReference>
<accession>A0A1I7UH82</accession>
<evidence type="ECO:0000313" key="1">
    <source>
        <dbReference type="Proteomes" id="UP000095282"/>
    </source>
</evidence>
<reference evidence="2" key="1">
    <citation type="submission" date="2016-11" db="UniProtKB">
        <authorList>
            <consortium name="WormBaseParasite"/>
        </authorList>
    </citation>
    <scope>IDENTIFICATION</scope>
</reference>
<evidence type="ECO:0000313" key="2">
    <source>
        <dbReference type="WBParaSite" id="Csp11.Scaffold629.g9301.t1"/>
    </source>
</evidence>
<sequence length="69" mass="8170">MTTHMTKISSCSYITWLNVLRDKLRGFGPVCVTFCHKYESSSDLLRIRPTSDMSCPTIVLCTRWRWEYF</sequence>
<proteinExistence type="predicted"/>
<dbReference type="Proteomes" id="UP000095282">
    <property type="component" value="Unplaced"/>
</dbReference>
<dbReference type="AlphaFoldDB" id="A0A1I7UH82"/>
<organism evidence="1 2">
    <name type="scientific">Caenorhabditis tropicalis</name>
    <dbReference type="NCBI Taxonomy" id="1561998"/>
    <lineage>
        <taxon>Eukaryota</taxon>
        <taxon>Metazoa</taxon>
        <taxon>Ecdysozoa</taxon>
        <taxon>Nematoda</taxon>
        <taxon>Chromadorea</taxon>
        <taxon>Rhabditida</taxon>
        <taxon>Rhabditina</taxon>
        <taxon>Rhabditomorpha</taxon>
        <taxon>Rhabditoidea</taxon>
        <taxon>Rhabditidae</taxon>
        <taxon>Peloderinae</taxon>
        <taxon>Caenorhabditis</taxon>
    </lineage>
</organism>